<reference evidence="3 4" key="1">
    <citation type="submission" date="2022-12" db="EMBL/GenBank/DDBJ databases">
        <title>Genomic features and morphological characterization of a novel Knufia sp. strain isolated from spacecraft assembly facility.</title>
        <authorList>
            <person name="Teixeira M."/>
            <person name="Chander A.M."/>
            <person name="Stajich J.E."/>
            <person name="Venkateswaran K."/>
        </authorList>
    </citation>
    <scope>NUCLEOTIDE SEQUENCE [LARGE SCALE GENOMIC DNA]</scope>
    <source>
        <strain evidence="3 4">FJI-L2-BK-P2</strain>
    </source>
</reference>
<evidence type="ECO:0000313" key="4">
    <source>
        <dbReference type="Proteomes" id="UP001316803"/>
    </source>
</evidence>
<protein>
    <submittedName>
        <fullName evidence="3">Uncharacterized protein</fullName>
    </submittedName>
</protein>
<dbReference type="Proteomes" id="UP001316803">
    <property type="component" value="Unassembled WGS sequence"/>
</dbReference>
<evidence type="ECO:0000256" key="2">
    <source>
        <dbReference type="SAM" id="MobiDB-lite"/>
    </source>
</evidence>
<keyword evidence="1" id="KW-0175">Coiled coil</keyword>
<feature type="region of interest" description="Disordered" evidence="2">
    <location>
        <begin position="456"/>
        <end position="479"/>
    </location>
</feature>
<keyword evidence="4" id="KW-1185">Reference proteome</keyword>
<dbReference type="EMBL" id="JAKLMC020000020">
    <property type="protein sequence ID" value="KAK5951469.1"/>
    <property type="molecule type" value="Genomic_DNA"/>
</dbReference>
<feature type="region of interest" description="Disordered" evidence="2">
    <location>
        <begin position="405"/>
        <end position="444"/>
    </location>
</feature>
<comment type="caution">
    <text evidence="3">The sequence shown here is derived from an EMBL/GenBank/DDBJ whole genome shotgun (WGS) entry which is preliminary data.</text>
</comment>
<accession>A0AAN8I4B8</accession>
<feature type="compositionally biased region" description="Polar residues" evidence="2">
    <location>
        <begin position="414"/>
        <end position="425"/>
    </location>
</feature>
<organism evidence="3 4">
    <name type="scientific">Knufia fluminis</name>
    <dbReference type="NCBI Taxonomy" id="191047"/>
    <lineage>
        <taxon>Eukaryota</taxon>
        <taxon>Fungi</taxon>
        <taxon>Dikarya</taxon>
        <taxon>Ascomycota</taxon>
        <taxon>Pezizomycotina</taxon>
        <taxon>Eurotiomycetes</taxon>
        <taxon>Chaetothyriomycetidae</taxon>
        <taxon>Chaetothyriales</taxon>
        <taxon>Trichomeriaceae</taxon>
        <taxon>Knufia</taxon>
    </lineage>
</organism>
<feature type="region of interest" description="Disordered" evidence="2">
    <location>
        <begin position="290"/>
        <end position="356"/>
    </location>
</feature>
<gene>
    <name evidence="3" type="ORF">OHC33_007525</name>
</gene>
<sequence length="757" mass="84913">MNFVGTPVPEGVWAAGSPSALDYLLRLAQERIELANSGLPGARNQGDAIAMVQRDLAHHHIKVSSALRQKHLKCYGTDDELARMQVEAMNNVLAQVTEISLFWDIHEAVPGRIETQSDISSSSEAVFSATSEPSQKSQLAIREEPARYNSRLFDNSNQSRPGPSSAQLPMHPSVQRYWQLQDQISQAKSDFEDALSQRSRTPSHAHRQLQDQAAEIEALRAQIDTLETQQDSLKEQMDTERRNHAIEIRQKNEAIRVQSQQISGYHNRPQKFESQPFLLPSEIANAESHDYAHAAHSSSKPKQIEYPNYPQTTSYHPQSASRYPQGHPQQYGSQPAYNAYNQHGAPSPGFGARSSSILPTKWGPLCNNNPLPDPFRSPQNQARIGADPSGSPIPIDRMRSLNIKEGTMAGGGNRNISTPPRQQQELAMREGPSDTPYSARSHSSDAYCLVPRVPNQTPARTASQASSSGKNNSGALVPVTGSSKEAKMTQSFQALHDEVVRFAYRHINVPSTHGDSNAPQYLKDRLMELATTTTAHRIMSNQNTRYFLIAKLILAWFLDEVFQEAAFAGFDSNIDNAVRNARSKIFHDTPPSVRKVLLQEIAKNFSTLKNNVEFEQWKGQRCHKRALELWDILKNLMYVKSNGDWDELHTLVTNAHKLALSMLSDEAEFRFEFPRINTLFNEFNMFNMDPDFRHYSTKDIMARGGLVRLGALPQVMVRVTAANGNTTTKPLIKAGVLIMFPKTNEEMKERRQIDIKS</sequence>
<name>A0AAN8I4B8_9EURO</name>
<feature type="coiled-coil region" evidence="1">
    <location>
        <begin position="209"/>
        <end position="243"/>
    </location>
</feature>
<evidence type="ECO:0000313" key="3">
    <source>
        <dbReference type="EMBL" id="KAK5951469.1"/>
    </source>
</evidence>
<evidence type="ECO:0000256" key="1">
    <source>
        <dbReference type="SAM" id="Coils"/>
    </source>
</evidence>
<proteinExistence type="predicted"/>
<dbReference type="AlphaFoldDB" id="A0AAN8I4B8"/>
<feature type="compositionally biased region" description="Polar residues" evidence="2">
    <location>
        <begin position="309"/>
        <end position="341"/>
    </location>
</feature>